<evidence type="ECO:0000313" key="1">
    <source>
        <dbReference type="EMBL" id="AGH94601.1"/>
    </source>
</evidence>
<evidence type="ECO:0000313" key="2">
    <source>
        <dbReference type="Proteomes" id="UP000012040"/>
    </source>
</evidence>
<dbReference type="KEGG" id="bex:A11Q_381"/>
<keyword evidence="2" id="KW-1185">Reference proteome</keyword>
<dbReference type="HOGENOM" id="CLU_2987398_0_0_7"/>
<organism evidence="1 2">
    <name type="scientific">Pseudobdellovibrio exovorus JSS</name>
    <dbReference type="NCBI Taxonomy" id="1184267"/>
    <lineage>
        <taxon>Bacteria</taxon>
        <taxon>Pseudomonadati</taxon>
        <taxon>Bdellovibrionota</taxon>
        <taxon>Bdellovibrionia</taxon>
        <taxon>Bdellovibrionales</taxon>
        <taxon>Pseudobdellovibrionaceae</taxon>
        <taxon>Pseudobdellovibrio</taxon>
    </lineage>
</organism>
<name>M4V9A2_9BACT</name>
<gene>
    <name evidence="1" type="ORF">A11Q_381</name>
</gene>
<proteinExistence type="predicted"/>
<reference evidence="1 2" key="1">
    <citation type="journal article" date="2013" name="ISME J.">
        <title>By their genes ye shall know them: genomic signatures of predatory bacteria.</title>
        <authorList>
            <person name="Pasternak Z."/>
            <person name="Pietrokovski S."/>
            <person name="Rotem O."/>
            <person name="Gophna U."/>
            <person name="Lurie-Weinberger M.N."/>
            <person name="Jurkevitch E."/>
        </authorList>
    </citation>
    <scope>NUCLEOTIDE SEQUENCE [LARGE SCALE GENOMIC DNA]</scope>
    <source>
        <strain evidence="1 2">JSS</strain>
    </source>
</reference>
<dbReference type="RefSeq" id="WP_015469091.1">
    <property type="nucleotide sequence ID" value="NC_020813.1"/>
</dbReference>
<dbReference type="PATRIC" id="fig|1184267.3.peg.384"/>
<sequence length="57" mass="6709">MNSARLQNLTSYLKAALTRLFTTKVSNEFYYRHEQLRYEQALENSKIGYINSFDKAA</sequence>
<accession>M4V9A2</accession>
<dbReference type="EMBL" id="CP003537">
    <property type="protein sequence ID" value="AGH94601.1"/>
    <property type="molecule type" value="Genomic_DNA"/>
</dbReference>
<dbReference type="STRING" id="1184267.A11Q_381"/>
<protein>
    <submittedName>
        <fullName evidence="1">Uncharacterized protein</fullName>
    </submittedName>
</protein>
<dbReference type="Proteomes" id="UP000012040">
    <property type="component" value="Chromosome"/>
</dbReference>
<dbReference type="AlphaFoldDB" id="M4V9A2"/>